<evidence type="ECO:0000259" key="4">
    <source>
        <dbReference type="PROSITE" id="PS50995"/>
    </source>
</evidence>
<dbReference type="InterPro" id="IPR036390">
    <property type="entry name" value="WH_DNA-bd_sf"/>
</dbReference>
<dbReference type="Pfam" id="PF12802">
    <property type="entry name" value="MarR_2"/>
    <property type="match status" value="1"/>
</dbReference>
<evidence type="ECO:0000256" key="2">
    <source>
        <dbReference type="ARBA" id="ARBA00023125"/>
    </source>
</evidence>
<evidence type="ECO:0000256" key="1">
    <source>
        <dbReference type="ARBA" id="ARBA00023015"/>
    </source>
</evidence>
<sequence length="149" mass="17139">MLTAKQTPEQCAVEIVSVVPQVVRFLRSQMRQGDASLSLSQLRVLNYLKRCPQASLTDVSEYLDVTRATMSATIERLVQRGLVERIEDPQERRRVLLSLTPTGEQQLQQVLQRTRSQVAQKLDNFSDEQLQQLLQGLWLLRQAFEETDI</sequence>
<keyword evidence="3" id="KW-0804">Transcription</keyword>
<comment type="caution">
    <text evidence="5">The sequence shown here is derived from an EMBL/GenBank/DDBJ whole genome shotgun (WGS) entry which is preliminary data.</text>
</comment>
<protein>
    <recommendedName>
        <fullName evidence="4">HTH marR-type domain-containing protein</fullName>
    </recommendedName>
</protein>
<dbReference type="PANTHER" id="PTHR42756:SF1">
    <property type="entry name" value="TRANSCRIPTIONAL REPRESSOR OF EMRAB OPERON"/>
    <property type="match status" value="1"/>
</dbReference>
<dbReference type="SUPFAM" id="SSF46785">
    <property type="entry name" value="Winged helix' DNA-binding domain"/>
    <property type="match status" value="1"/>
</dbReference>
<dbReference type="InterPro" id="IPR036388">
    <property type="entry name" value="WH-like_DNA-bd_sf"/>
</dbReference>
<dbReference type="EMBL" id="MJGC01000121">
    <property type="protein sequence ID" value="OEJ72592.1"/>
    <property type="molecule type" value="Genomic_DNA"/>
</dbReference>
<dbReference type="STRING" id="1781255.BH720_24130"/>
<dbReference type="PANTHER" id="PTHR42756">
    <property type="entry name" value="TRANSCRIPTIONAL REGULATOR, MARR"/>
    <property type="match status" value="1"/>
</dbReference>
<dbReference type="PROSITE" id="PS50995">
    <property type="entry name" value="HTH_MARR_2"/>
    <property type="match status" value="1"/>
</dbReference>
<dbReference type="RefSeq" id="WP_069969785.1">
    <property type="nucleotide sequence ID" value="NZ_CM124774.1"/>
</dbReference>
<accession>A0A1E5QD48</accession>
<dbReference type="InterPro" id="IPR000835">
    <property type="entry name" value="HTH_MarR-typ"/>
</dbReference>
<evidence type="ECO:0000256" key="3">
    <source>
        <dbReference type="ARBA" id="ARBA00023163"/>
    </source>
</evidence>
<gene>
    <name evidence="5" type="ORF">BH720_24130</name>
</gene>
<dbReference type="Gene3D" id="1.10.10.10">
    <property type="entry name" value="Winged helix-like DNA-binding domain superfamily/Winged helix DNA-binding domain"/>
    <property type="match status" value="1"/>
</dbReference>
<dbReference type="SMART" id="SM00347">
    <property type="entry name" value="HTH_MARR"/>
    <property type="match status" value="1"/>
</dbReference>
<dbReference type="PRINTS" id="PR00598">
    <property type="entry name" value="HTHMARR"/>
</dbReference>
<reference evidence="5" key="1">
    <citation type="submission" date="2016-09" db="EMBL/GenBank/DDBJ databases">
        <title>Draft genome of thermotolerant cyanobacterium Desertifilum sp. strain IPPAS B-1220.</title>
        <authorList>
            <person name="Sinetova M.A."/>
            <person name="Bolakhan K."/>
            <person name="Zayadan B.K."/>
            <person name="Mironov K.S."/>
            <person name="Ustinova V."/>
            <person name="Kupriyanova E.V."/>
            <person name="Sidorov R.A."/>
            <person name="Skrypnik A.N."/>
            <person name="Gogoleva N.E."/>
            <person name="Gogolev Y.V."/>
            <person name="Los D.A."/>
        </authorList>
    </citation>
    <scope>NUCLEOTIDE SEQUENCE [LARGE SCALE GENOMIC DNA]</scope>
    <source>
        <strain evidence="5">IPPAS B-1220</strain>
    </source>
</reference>
<organism evidence="5">
    <name type="scientific">Desertifilum tharense IPPAS B-1220</name>
    <dbReference type="NCBI Taxonomy" id="1781255"/>
    <lineage>
        <taxon>Bacteria</taxon>
        <taxon>Bacillati</taxon>
        <taxon>Cyanobacteriota</taxon>
        <taxon>Cyanophyceae</taxon>
        <taxon>Desertifilales</taxon>
        <taxon>Desertifilaceae</taxon>
        <taxon>Desertifilum</taxon>
    </lineage>
</organism>
<dbReference type="GO" id="GO:0003700">
    <property type="term" value="F:DNA-binding transcription factor activity"/>
    <property type="evidence" value="ECO:0007669"/>
    <property type="project" value="InterPro"/>
</dbReference>
<keyword evidence="1" id="KW-0805">Transcription regulation</keyword>
<proteinExistence type="predicted"/>
<dbReference type="AlphaFoldDB" id="A0A1E5QD48"/>
<evidence type="ECO:0000313" key="5">
    <source>
        <dbReference type="EMBL" id="OEJ72592.1"/>
    </source>
</evidence>
<name>A0A1E5QD48_9CYAN</name>
<keyword evidence="2" id="KW-0238">DNA-binding</keyword>
<dbReference type="OrthoDB" id="512297at2"/>
<feature type="domain" description="HTH marR-type" evidence="4">
    <location>
        <begin position="12"/>
        <end position="142"/>
    </location>
</feature>
<dbReference type="GO" id="GO:0003677">
    <property type="term" value="F:DNA binding"/>
    <property type="evidence" value="ECO:0007669"/>
    <property type="project" value="UniProtKB-KW"/>
</dbReference>